<name>A0ABN8P352_9CNID</name>
<gene>
    <name evidence="2" type="ORF">PLOB_00036378</name>
</gene>
<feature type="region of interest" description="Disordered" evidence="1">
    <location>
        <begin position="861"/>
        <end position="941"/>
    </location>
</feature>
<dbReference type="PANTHER" id="PTHR37962">
    <property type="entry name" value="MALE STERILE (3) 76CA"/>
    <property type="match status" value="1"/>
</dbReference>
<accession>A0ABN8P352</accession>
<dbReference type="Proteomes" id="UP001159405">
    <property type="component" value="Unassembled WGS sequence"/>
</dbReference>
<feature type="compositionally biased region" description="Low complexity" evidence="1">
    <location>
        <begin position="955"/>
        <end position="970"/>
    </location>
</feature>
<keyword evidence="3" id="KW-1185">Reference proteome</keyword>
<organism evidence="2 3">
    <name type="scientific">Porites lobata</name>
    <dbReference type="NCBI Taxonomy" id="104759"/>
    <lineage>
        <taxon>Eukaryota</taxon>
        <taxon>Metazoa</taxon>
        <taxon>Cnidaria</taxon>
        <taxon>Anthozoa</taxon>
        <taxon>Hexacorallia</taxon>
        <taxon>Scleractinia</taxon>
        <taxon>Fungiina</taxon>
        <taxon>Poritidae</taxon>
        <taxon>Porites</taxon>
    </lineage>
</organism>
<dbReference type="PANTHER" id="PTHR37962:SF2">
    <property type="entry name" value="MALE STERILE (3) 76CA"/>
    <property type="match status" value="1"/>
</dbReference>
<dbReference type="EMBL" id="CALNXK010000050">
    <property type="protein sequence ID" value="CAH3132007.1"/>
    <property type="molecule type" value="Genomic_DNA"/>
</dbReference>
<feature type="compositionally biased region" description="Polar residues" evidence="1">
    <location>
        <begin position="861"/>
        <end position="880"/>
    </location>
</feature>
<evidence type="ECO:0000256" key="1">
    <source>
        <dbReference type="SAM" id="MobiDB-lite"/>
    </source>
</evidence>
<evidence type="ECO:0000313" key="2">
    <source>
        <dbReference type="EMBL" id="CAH3132007.1"/>
    </source>
</evidence>
<comment type="caution">
    <text evidence="2">The sequence shown here is derived from an EMBL/GenBank/DDBJ whole genome shotgun (WGS) entry which is preliminary data.</text>
</comment>
<proteinExistence type="predicted"/>
<sequence>MVFTARCVCTKHSTWSHGNVSPDALRIADPEELRFCEVDSSKNKGRKRKICLACRGRLAAEIKCMRLEVRLYFCNCHVLFSHVSHISVVRQASSQSTTEDMCDVPVVGEGEIDNTEYSPSSLPSFSSSKHVRVLELPLRPYKDAEKRTQQVMRSKTIEVVEDCANKFVHYNAKDIPEFVNDLLNCKKWKSTFGSCDNKVDQESIFLTNLATEYKRCKDKDLSKAQTQKILIGQTVKDSRISLSGATSEVFKSRVDAAKDLGRIRNYSYSVLEKLFNCSSKMVTAARVHCILFGRGGVPMDKFKFTRQCVSSEVLKELCEFLHRDDISRPSSCRSVLVEGEETAVRYWQDTVKGLINQYLLEFPNGVKRTYIYTHLPINFRMNTMLAGLCNLCDDFGYSNFDELCAIISEVSSSCSDVNASALSKDVRRYQKFLKTTFPKLAHKHSPCLELCLSHAFDSCSEEHSSVLTDISLIYDVHSSLMQSIESMSDVSAKDDLKARLEEVYKVHFDYLGHLLRTKHQGDYYKFVLKNLKPGECVMVIDYKMKLELGKRTREIQRDWYGKRGISLHGCYIVAQIGENEKNCEVFDLWSEDTKQDAFFTQSALDVCFTWLERAFPGFSVYLFSDNGPHYHNTAVLTYLSESMKNVSCFQLSTERSRAPKKMGTFKDISLFGNFIFPLQREFAGGIIAHSLAGIGKVVKKTKAQIQKITTRNSPMAGSTGSSISSQLPVPQTREEGLQSLSSQDVYSVRFINHAPEPLQSPSFFPSGRITTNLQPSNGYALKKSSGKRVIFSLAQKEIMISFYNRQASSGVRADPKDVIACMRDRGVEVLKETQIRSWWSTYHQKRKQTLNVLQEEACHLQRSNPSPSIPGSTTPVSVHGSTVPVQQPTPVSVPRSTVSVQQPTPVSIPGSTVPVQQPTPVSVPGSTVPVQQPTPVSVPGSTVPVQELTPVSVPGSTVPVQQPTPVSVPGLTPTPVPRRQPNPVCAHTSTVPTTVSQSTIQPTLVLNNTSRSATAPFGVITGYTVPGLTDILQWTFPADFCQSTLGGRSGSNACTFIALYFGHLYLHWKLPPPLHSVLSMEWKSALYKAMKKGNKIHDELCEGEGVDVAVEDAVEMAGTECFVQYIGQGLDLIGSDCEDQLAEVMEMLSTSTPPSSCNVVVTRGRSFLFIVNKDRSCMIVDSHRHVNVGAMIAYCPSKCTRMLAKWVRTMFRETWQCALRACSVTPIFYSTV</sequence>
<feature type="compositionally biased region" description="Low complexity" evidence="1">
    <location>
        <begin position="881"/>
        <end position="941"/>
    </location>
</feature>
<reference evidence="2 3" key="1">
    <citation type="submission" date="2022-05" db="EMBL/GenBank/DDBJ databases">
        <authorList>
            <consortium name="Genoscope - CEA"/>
            <person name="William W."/>
        </authorList>
    </citation>
    <scope>NUCLEOTIDE SEQUENCE [LARGE SCALE GENOMIC DNA]</scope>
</reference>
<feature type="region of interest" description="Disordered" evidence="1">
    <location>
        <begin position="955"/>
        <end position="978"/>
    </location>
</feature>
<protein>
    <submittedName>
        <fullName evidence="2">Uncharacterized protein</fullName>
    </submittedName>
</protein>
<evidence type="ECO:0000313" key="3">
    <source>
        <dbReference type="Proteomes" id="UP001159405"/>
    </source>
</evidence>